<evidence type="ECO:0000256" key="5">
    <source>
        <dbReference type="ARBA" id="ARBA00023136"/>
    </source>
</evidence>
<dbReference type="PANTHER" id="PTHR45649">
    <property type="entry name" value="AMINO-ACID PERMEASE BAT1"/>
    <property type="match status" value="1"/>
</dbReference>
<evidence type="ECO:0000256" key="6">
    <source>
        <dbReference type="SAM" id="Phobius"/>
    </source>
</evidence>
<keyword evidence="8" id="KW-1185">Reference proteome</keyword>
<keyword evidence="5 6" id="KW-0472">Membrane</keyword>
<feature type="transmembrane region" description="Helical" evidence="6">
    <location>
        <begin position="361"/>
        <end position="381"/>
    </location>
</feature>
<evidence type="ECO:0000256" key="4">
    <source>
        <dbReference type="ARBA" id="ARBA00022989"/>
    </source>
</evidence>
<sequence>MSTSPPPTDVEPVEPVGQDAADAAQLAALGYRQQLTRALGLWQNFSVGFTYLSPLVGVYSLFGYGLATGGPVFFWSIPIVLIGQGLVMLTFAEASSQYPIAGGIYQWTKRLVGPRYAWLSGWMYTWALLITITSVAFPIAGYAGPLLGYPVNHTTTVLTAVVVIVLCGVVNLAGVRRLAFAATAGVVAEVLGTVVLGLYLLFFHRHQGISVIGHNLGAGGSGGQVGAFLAATLFSVWIFFGFEACGDIAEEVKDPSRKIPRAMSMTLAVGGLATVILTLGLLLAVPDMGAVLSGKDTNPIGTILDASLGAVGAKFALALIVLGFVSCVLAIQAAATRLVYSFARDGVIAGSRAFSTIHPKFHMPPGAIAVATVIPAGITLLPSASVARIITFAVVGIYLGFQSVVLASAIARARGWKPSGAFRLGRWGWAVNLLGLVYGVTAIIVLSIKTPANGTGFFDRWLVPISVGIVFGAGILYLLIARPREHIRDDARVPAQAAEPVATGTEPTESA</sequence>
<evidence type="ECO:0000256" key="3">
    <source>
        <dbReference type="ARBA" id="ARBA00022692"/>
    </source>
</evidence>
<comment type="caution">
    <text evidence="7">The sequence shown here is derived from an EMBL/GenBank/DDBJ whole genome shotgun (WGS) entry which is preliminary data.</text>
</comment>
<feature type="transmembrane region" description="Helical" evidence="6">
    <location>
        <begin position="155"/>
        <end position="173"/>
    </location>
</feature>
<comment type="subcellular location">
    <subcellularLocation>
        <location evidence="1">Membrane</location>
        <topology evidence="1">Multi-pass membrane protein</topology>
    </subcellularLocation>
</comment>
<proteinExistence type="predicted"/>
<dbReference type="PANTHER" id="PTHR45649:SF26">
    <property type="entry name" value="OS04G0435100 PROTEIN"/>
    <property type="match status" value="1"/>
</dbReference>
<dbReference type="InterPro" id="IPR002293">
    <property type="entry name" value="AA/rel_permease1"/>
</dbReference>
<feature type="transmembrane region" description="Helical" evidence="6">
    <location>
        <begin position="41"/>
        <end position="66"/>
    </location>
</feature>
<feature type="transmembrane region" description="Helical" evidence="6">
    <location>
        <begin position="180"/>
        <end position="202"/>
    </location>
</feature>
<reference evidence="7 8" key="1">
    <citation type="submission" date="2024-06" db="EMBL/GenBank/DDBJ databases">
        <title>The Natural Products Discovery Center: Release of the First 8490 Sequenced Strains for Exploring Actinobacteria Biosynthetic Diversity.</title>
        <authorList>
            <person name="Kalkreuter E."/>
            <person name="Kautsar S.A."/>
            <person name="Yang D."/>
            <person name="Bader C.D."/>
            <person name="Teijaro C.N."/>
            <person name="Fluegel L."/>
            <person name="Davis C.M."/>
            <person name="Simpson J.R."/>
            <person name="Lauterbach L."/>
            <person name="Steele A.D."/>
            <person name="Gui C."/>
            <person name="Meng S."/>
            <person name="Li G."/>
            <person name="Viehrig K."/>
            <person name="Ye F."/>
            <person name="Su P."/>
            <person name="Kiefer A.F."/>
            <person name="Nichols A."/>
            <person name="Cepeda A.J."/>
            <person name="Yan W."/>
            <person name="Fan B."/>
            <person name="Jiang Y."/>
            <person name="Adhikari A."/>
            <person name="Zheng C.-J."/>
            <person name="Schuster L."/>
            <person name="Cowan T.M."/>
            <person name="Smanski M.J."/>
            <person name="Chevrette M.G."/>
            <person name="De Carvalho L.P.S."/>
            <person name="Shen B."/>
        </authorList>
    </citation>
    <scope>NUCLEOTIDE SEQUENCE [LARGE SCALE GENOMIC DNA]</scope>
    <source>
        <strain evidence="7 8">NPDC000234</strain>
    </source>
</reference>
<dbReference type="Gene3D" id="1.20.1740.10">
    <property type="entry name" value="Amino acid/polyamine transporter I"/>
    <property type="match status" value="1"/>
</dbReference>
<evidence type="ECO:0000313" key="7">
    <source>
        <dbReference type="EMBL" id="MER7179781.1"/>
    </source>
</evidence>
<feature type="transmembrane region" description="Helical" evidence="6">
    <location>
        <begin position="461"/>
        <end position="480"/>
    </location>
</feature>
<feature type="transmembrane region" description="Helical" evidence="6">
    <location>
        <begin position="429"/>
        <end position="449"/>
    </location>
</feature>
<dbReference type="EMBL" id="JBEPEK010000051">
    <property type="protein sequence ID" value="MER7179781.1"/>
    <property type="molecule type" value="Genomic_DNA"/>
</dbReference>
<feature type="transmembrane region" description="Helical" evidence="6">
    <location>
        <begin position="387"/>
        <end position="409"/>
    </location>
</feature>
<evidence type="ECO:0000256" key="1">
    <source>
        <dbReference type="ARBA" id="ARBA00004141"/>
    </source>
</evidence>
<evidence type="ECO:0000313" key="8">
    <source>
        <dbReference type="Proteomes" id="UP001474181"/>
    </source>
</evidence>
<keyword evidence="3 6" id="KW-0812">Transmembrane</keyword>
<dbReference type="PIRSF" id="PIRSF006060">
    <property type="entry name" value="AA_transporter"/>
    <property type="match status" value="1"/>
</dbReference>
<feature type="transmembrane region" description="Helical" evidence="6">
    <location>
        <begin position="262"/>
        <end position="285"/>
    </location>
</feature>
<dbReference type="Proteomes" id="UP001474181">
    <property type="component" value="Unassembled WGS sequence"/>
</dbReference>
<protein>
    <submittedName>
        <fullName evidence="7">Amino acid permease</fullName>
    </submittedName>
</protein>
<keyword evidence="2" id="KW-0813">Transport</keyword>
<feature type="transmembrane region" description="Helical" evidence="6">
    <location>
        <begin position="72"/>
        <end position="95"/>
    </location>
</feature>
<feature type="transmembrane region" description="Helical" evidence="6">
    <location>
        <begin position="222"/>
        <end position="242"/>
    </location>
</feature>
<accession>A0ABV1WSH2</accession>
<gene>
    <name evidence="7" type="ORF">ABT404_09895</name>
</gene>
<keyword evidence="4 6" id="KW-1133">Transmembrane helix</keyword>
<feature type="transmembrane region" description="Helical" evidence="6">
    <location>
        <begin position="116"/>
        <end position="143"/>
    </location>
</feature>
<dbReference type="Pfam" id="PF13520">
    <property type="entry name" value="AA_permease_2"/>
    <property type="match status" value="1"/>
</dbReference>
<feature type="transmembrane region" description="Helical" evidence="6">
    <location>
        <begin position="315"/>
        <end position="340"/>
    </location>
</feature>
<name>A0ABV1WSH2_9ACTN</name>
<organism evidence="7 8">
    <name type="scientific">Streptomyces hyaluromycini</name>
    <dbReference type="NCBI Taxonomy" id="1377993"/>
    <lineage>
        <taxon>Bacteria</taxon>
        <taxon>Bacillati</taxon>
        <taxon>Actinomycetota</taxon>
        <taxon>Actinomycetes</taxon>
        <taxon>Kitasatosporales</taxon>
        <taxon>Streptomycetaceae</taxon>
        <taxon>Streptomyces</taxon>
    </lineage>
</organism>
<evidence type="ECO:0000256" key="2">
    <source>
        <dbReference type="ARBA" id="ARBA00022448"/>
    </source>
</evidence>
<dbReference type="RefSeq" id="WP_350779265.1">
    <property type="nucleotide sequence ID" value="NZ_JBEPEK010000051.1"/>
</dbReference>